<dbReference type="Pfam" id="PF00534">
    <property type="entry name" value="Glycos_transf_1"/>
    <property type="match status" value="1"/>
</dbReference>
<evidence type="ECO:0000313" key="3">
    <source>
        <dbReference type="EMBL" id="MFC6713755.1"/>
    </source>
</evidence>
<reference evidence="4" key="1">
    <citation type="journal article" date="2019" name="Int. J. Syst. Evol. Microbiol.">
        <title>The Global Catalogue of Microorganisms (GCM) 10K type strain sequencing project: providing services to taxonomists for standard genome sequencing and annotation.</title>
        <authorList>
            <consortium name="The Broad Institute Genomics Platform"/>
            <consortium name="The Broad Institute Genome Sequencing Center for Infectious Disease"/>
            <person name="Wu L."/>
            <person name="Ma J."/>
        </authorList>
    </citation>
    <scope>NUCLEOTIDE SEQUENCE [LARGE SCALE GENOMIC DNA]</scope>
    <source>
        <strain evidence="4">NBRC 106593</strain>
    </source>
</reference>
<dbReference type="Gene3D" id="3.40.50.2000">
    <property type="entry name" value="Glycogen Phosphorylase B"/>
    <property type="match status" value="1"/>
</dbReference>
<accession>A0ABW2ASB2</accession>
<dbReference type="EMBL" id="JBHSWJ010000002">
    <property type="protein sequence ID" value="MFC6713755.1"/>
    <property type="molecule type" value="Genomic_DNA"/>
</dbReference>
<keyword evidence="1" id="KW-0808">Transferase</keyword>
<protein>
    <submittedName>
        <fullName evidence="3">Glycosyltransferase</fullName>
    </submittedName>
</protein>
<comment type="caution">
    <text evidence="3">The sequence shown here is derived from an EMBL/GenBank/DDBJ whole genome shotgun (WGS) entry which is preliminary data.</text>
</comment>
<evidence type="ECO:0000259" key="2">
    <source>
        <dbReference type="Pfam" id="PF00534"/>
    </source>
</evidence>
<sequence length="184" mass="19523">MLFLSRLVKAKGIPDLIAGYERSGVSDQVRLIIAGQGPQEEQVREMAAASPLADRITVLTDVDDDEKPALMRGCTAFVLPTLPRPEFVETFGIALVENMLAGGGPVITTETGGVPEAVGDTAITVPVSDPEAIAQALRAVTAMTQQEWVAHSSKAVDYALQFDRAVVLDTMLGYLTHSLEGVAC</sequence>
<dbReference type="SUPFAM" id="SSF53756">
    <property type="entry name" value="UDP-Glycosyltransferase/glycogen phosphorylase"/>
    <property type="match status" value="1"/>
</dbReference>
<gene>
    <name evidence="3" type="ORF">ACFQBT_07910</name>
</gene>
<evidence type="ECO:0000256" key="1">
    <source>
        <dbReference type="ARBA" id="ARBA00022679"/>
    </source>
</evidence>
<dbReference type="RefSeq" id="WP_377821760.1">
    <property type="nucleotide sequence ID" value="NZ_JBHSWJ010000002.1"/>
</dbReference>
<dbReference type="Proteomes" id="UP001596356">
    <property type="component" value="Unassembled WGS sequence"/>
</dbReference>
<dbReference type="PANTHER" id="PTHR12526">
    <property type="entry name" value="GLYCOSYLTRANSFERASE"/>
    <property type="match status" value="1"/>
</dbReference>
<organism evidence="3 4">
    <name type="scientific">Branchiibius cervicis</name>
    <dbReference type="NCBI Taxonomy" id="908252"/>
    <lineage>
        <taxon>Bacteria</taxon>
        <taxon>Bacillati</taxon>
        <taxon>Actinomycetota</taxon>
        <taxon>Actinomycetes</taxon>
        <taxon>Micrococcales</taxon>
        <taxon>Dermacoccaceae</taxon>
        <taxon>Branchiibius</taxon>
    </lineage>
</organism>
<evidence type="ECO:0000313" key="4">
    <source>
        <dbReference type="Proteomes" id="UP001596356"/>
    </source>
</evidence>
<keyword evidence="4" id="KW-1185">Reference proteome</keyword>
<feature type="domain" description="Glycosyl transferase family 1" evidence="2">
    <location>
        <begin position="1"/>
        <end position="141"/>
    </location>
</feature>
<name>A0ABW2ASB2_9MICO</name>
<dbReference type="InterPro" id="IPR001296">
    <property type="entry name" value="Glyco_trans_1"/>
</dbReference>
<proteinExistence type="predicted"/>